<dbReference type="STRING" id="1802410.A3H75_01815"/>
<dbReference type="EMBL" id="MGES01000049">
    <property type="protein sequence ID" value="OGL88398.1"/>
    <property type="molecule type" value="Genomic_DNA"/>
</dbReference>
<dbReference type="Pfam" id="PF01272">
    <property type="entry name" value="GreA_GreB"/>
    <property type="match status" value="1"/>
</dbReference>
<keyword evidence="12" id="KW-0648">Protein biosynthesis</keyword>
<comment type="function">
    <text evidence="6 8 9">Necessary for efficient RNA polymerase transcription elongation past template-encoded arresting sites. The arresting sites in DNA have the property of trapping a certain fraction of elongating RNA polymerases that pass through, resulting in locked ternary complexes. Cleavage of the nascent transcript by cleavage factors such as GreA or GreB allows the resumption of elongation from the new 3'terminus. GreA releases sequences of 2 to 3 nucleotides.</text>
</comment>
<evidence type="ECO:0000256" key="3">
    <source>
        <dbReference type="ARBA" id="ARBA00023015"/>
    </source>
</evidence>
<keyword evidence="4 8" id="KW-0238">DNA-binding</keyword>
<dbReference type="PIRSF" id="PIRSF006092">
    <property type="entry name" value="GreA_GreB"/>
    <property type="match status" value="1"/>
</dbReference>
<evidence type="ECO:0000256" key="1">
    <source>
        <dbReference type="ARBA" id="ARBA00008213"/>
    </source>
</evidence>
<dbReference type="GO" id="GO:0032784">
    <property type="term" value="P:regulation of DNA-templated transcription elongation"/>
    <property type="evidence" value="ECO:0007669"/>
    <property type="project" value="UniProtKB-UniRule"/>
</dbReference>
<dbReference type="NCBIfam" id="TIGR01462">
    <property type="entry name" value="greA"/>
    <property type="match status" value="1"/>
</dbReference>
<dbReference type="AlphaFoldDB" id="A0A1F7VE34"/>
<dbReference type="InterPro" id="IPR036953">
    <property type="entry name" value="GreA/GreB_C_sf"/>
</dbReference>
<dbReference type="Proteomes" id="UP000176678">
    <property type="component" value="Unassembled WGS sequence"/>
</dbReference>
<evidence type="ECO:0000259" key="11">
    <source>
        <dbReference type="Pfam" id="PF03449"/>
    </source>
</evidence>
<evidence type="ECO:0000313" key="13">
    <source>
        <dbReference type="Proteomes" id="UP000176678"/>
    </source>
</evidence>
<dbReference type="InterPro" id="IPR001437">
    <property type="entry name" value="Tscrpt_elong_fac_GreA/B_C"/>
</dbReference>
<evidence type="ECO:0000256" key="4">
    <source>
        <dbReference type="ARBA" id="ARBA00023125"/>
    </source>
</evidence>
<dbReference type="InterPro" id="IPR023459">
    <property type="entry name" value="Tscrpt_elong_fac_GreA/B_fam"/>
</dbReference>
<dbReference type="InterPro" id="IPR022691">
    <property type="entry name" value="Tscrpt_elong_fac_GreA/B_N"/>
</dbReference>
<evidence type="ECO:0000313" key="12">
    <source>
        <dbReference type="EMBL" id="OGL88398.1"/>
    </source>
</evidence>
<name>A0A1F7VE34_9BACT</name>
<dbReference type="InterPro" id="IPR036805">
    <property type="entry name" value="Tscrpt_elong_fac_GreA/B_N_sf"/>
</dbReference>
<dbReference type="FunFam" id="3.10.50.30:FF:000001">
    <property type="entry name" value="Transcription elongation factor GreA"/>
    <property type="match status" value="1"/>
</dbReference>
<dbReference type="PANTHER" id="PTHR30437:SF4">
    <property type="entry name" value="TRANSCRIPTION ELONGATION FACTOR GREA"/>
    <property type="match status" value="1"/>
</dbReference>
<organism evidence="12 13">
    <name type="scientific">Candidatus Uhrbacteria bacterium RIFCSPLOWO2_02_FULL_51_9</name>
    <dbReference type="NCBI Taxonomy" id="1802410"/>
    <lineage>
        <taxon>Bacteria</taxon>
        <taxon>Candidatus Uhriibacteriota</taxon>
    </lineage>
</organism>
<dbReference type="Gene3D" id="1.10.287.180">
    <property type="entry name" value="Transcription elongation factor, GreA/GreB, N-terminal domain"/>
    <property type="match status" value="1"/>
</dbReference>
<proteinExistence type="inferred from homology"/>
<dbReference type="SUPFAM" id="SSF46557">
    <property type="entry name" value="GreA transcript cleavage protein, N-terminal domain"/>
    <property type="match status" value="1"/>
</dbReference>
<keyword evidence="3 8" id="KW-0805">Transcription regulation</keyword>
<dbReference type="FunFam" id="1.10.287.180:FF:000001">
    <property type="entry name" value="Transcription elongation factor GreA"/>
    <property type="match status" value="1"/>
</dbReference>
<evidence type="ECO:0000256" key="5">
    <source>
        <dbReference type="ARBA" id="ARBA00023163"/>
    </source>
</evidence>
<keyword evidence="5 8" id="KW-0804">Transcription</keyword>
<dbReference type="GO" id="GO:0003677">
    <property type="term" value="F:DNA binding"/>
    <property type="evidence" value="ECO:0007669"/>
    <property type="project" value="UniProtKB-UniRule"/>
</dbReference>
<evidence type="ECO:0000256" key="2">
    <source>
        <dbReference type="ARBA" id="ARBA00013729"/>
    </source>
</evidence>
<evidence type="ECO:0000259" key="10">
    <source>
        <dbReference type="Pfam" id="PF01272"/>
    </source>
</evidence>
<keyword evidence="12" id="KW-0251">Elongation factor</keyword>
<dbReference type="GO" id="GO:0070063">
    <property type="term" value="F:RNA polymerase binding"/>
    <property type="evidence" value="ECO:0007669"/>
    <property type="project" value="InterPro"/>
</dbReference>
<dbReference type="HAMAP" id="MF_00105">
    <property type="entry name" value="GreA_GreB"/>
    <property type="match status" value="1"/>
</dbReference>
<gene>
    <name evidence="8" type="primary">greA</name>
    <name evidence="12" type="ORF">A3H75_01815</name>
</gene>
<evidence type="ECO:0000256" key="7">
    <source>
        <dbReference type="ARBA" id="ARBA00030776"/>
    </source>
</evidence>
<dbReference type="SUPFAM" id="SSF54534">
    <property type="entry name" value="FKBP-like"/>
    <property type="match status" value="1"/>
</dbReference>
<comment type="caution">
    <text evidence="12">The sequence shown here is derived from an EMBL/GenBank/DDBJ whole genome shotgun (WGS) entry which is preliminary data.</text>
</comment>
<sequence>MQNPTYLTPEGLEKLNQEYKKLKTETIPDIAARIDEARQLGDLSENAEYHSAKEEMSWAQTRLIELEAALHETRIIEQAHDETITIGSTMVVETDGKEKQYTIVGPNEVDPKQGKISNESPIGKAFIGHHVGETVTIAVPDGERKYTIKRVV</sequence>
<evidence type="ECO:0000256" key="8">
    <source>
        <dbReference type="HAMAP-Rule" id="MF_00105"/>
    </source>
</evidence>
<dbReference type="PANTHER" id="PTHR30437">
    <property type="entry name" value="TRANSCRIPTION ELONGATION FACTOR GREA"/>
    <property type="match status" value="1"/>
</dbReference>
<dbReference type="GO" id="GO:0003746">
    <property type="term" value="F:translation elongation factor activity"/>
    <property type="evidence" value="ECO:0007669"/>
    <property type="project" value="UniProtKB-KW"/>
</dbReference>
<protein>
    <recommendedName>
        <fullName evidence="2 8">Transcription elongation factor GreA</fullName>
    </recommendedName>
    <alternativeName>
        <fullName evidence="7 8">Transcript cleavage factor GreA</fullName>
    </alternativeName>
</protein>
<evidence type="ECO:0000256" key="9">
    <source>
        <dbReference type="RuleBase" id="RU000556"/>
    </source>
</evidence>
<reference evidence="12 13" key="1">
    <citation type="journal article" date="2016" name="Nat. Commun.">
        <title>Thousands of microbial genomes shed light on interconnected biogeochemical processes in an aquifer system.</title>
        <authorList>
            <person name="Anantharaman K."/>
            <person name="Brown C.T."/>
            <person name="Hug L.A."/>
            <person name="Sharon I."/>
            <person name="Castelle C.J."/>
            <person name="Probst A.J."/>
            <person name="Thomas B.C."/>
            <person name="Singh A."/>
            <person name="Wilkins M.J."/>
            <person name="Karaoz U."/>
            <person name="Brodie E.L."/>
            <person name="Williams K.H."/>
            <person name="Hubbard S.S."/>
            <person name="Banfield J.F."/>
        </authorList>
    </citation>
    <scope>NUCLEOTIDE SEQUENCE [LARGE SCALE GENOMIC DNA]</scope>
</reference>
<comment type="similarity">
    <text evidence="1 8 9">Belongs to the GreA/GreB family.</text>
</comment>
<dbReference type="GO" id="GO:0006354">
    <property type="term" value="P:DNA-templated transcription elongation"/>
    <property type="evidence" value="ECO:0007669"/>
    <property type="project" value="TreeGrafter"/>
</dbReference>
<feature type="domain" description="Transcription elongation factor GreA/GreB C-terminal" evidence="10">
    <location>
        <begin position="81"/>
        <end position="151"/>
    </location>
</feature>
<accession>A0A1F7VE34</accession>
<dbReference type="InterPro" id="IPR006359">
    <property type="entry name" value="Tscrpt_elong_fac_GreA"/>
</dbReference>
<dbReference type="Pfam" id="PF03449">
    <property type="entry name" value="GreA_GreB_N"/>
    <property type="match status" value="1"/>
</dbReference>
<dbReference type="InterPro" id="IPR028624">
    <property type="entry name" value="Tscrpt_elong_fac_GreA/B"/>
</dbReference>
<evidence type="ECO:0000256" key="6">
    <source>
        <dbReference type="ARBA" id="ARBA00024916"/>
    </source>
</evidence>
<dbReference type="NCBIfam" id="NF001263">
    <property type="entry name" value="PRK00226.1-4"/>
    <property type="match status" value="1"/>
</dbReference>
<dbReference type="Gene3D" id="3.10.50.30">
    <property type="entry name" value="Transcription elongation factor, GreA/GreB, C-terminal domain"/>
    <property type="match status" value="1"/>
</dbReference>
<feature type="domain" description="Transcription elongation factor GreA/GreB N-terminal" evidence="11">
    <location>
        <begin position="6"/>
        <end position="75"/>
    </location>
</feature>